<dbReference type="InterPro" id="IPR051053">
    <property type="entry name" value="ECH/Chromodomain_protein"/>
</dbReference>
<accession>A0A5S9PA69</accession>
<dbReference type="SUPFAM" id="SSF52096">
    <property type="entry name" value="ClpP/crotonase"/>
    <property type="match status" value="1"/>
</dbReference>
<dbReference type="EMBL" id="CACSIO010000006">
    <property type="protein sequence ID" value="CAA0100536.1"/>
    <property type="molecule type" value="Genomic_DNA"/>
</dbReference>
<evidence type="ECO:0000313" key="5">
    <source>
        <dbReference type="Proteomes" id="UP000441399"/>
    </source>
</evidence>
<dbReference type="Gene3D" id="3.90.226.10">
    <property type="entry name" value="2-enoyl-CoA Hydratase, Chain A, domain 1"/>
    <property type="match status" value="1"/>
</dbReference>
<keyword evidence="2" id="KW-0576">Peroxisome</keyword>
<dbReference type="OrthoDB" id="9797151at2"/>
<dbReference type="GO" id="GO:0004165">
    <property type="term" value="F:delta(3)-delta(2)-enoyl-CoA isomerase activity"/>
    <property type="evidence" value="ECO:0007669"/>
    <property type="project" value="UniProtKB-ARBA"/>
</dbReference>
<name>A0A5S9PA69_9GAMM</name>
<dbReference type="InterPro" id="IPR001753">
    <property type="entry name" value="Enoyl-CoA_hydra/iso"/>
</dbReference>
<dbReference type="EC" id="4.2.1.17" evidence="4"/>
<keyword evidence="5" id="KW-1185">Reference proteome</keyword>
<evidence type="ECO:0000313" key="4">
    <source>
        <dbReference type="EMBL" id="CAA0100536.1"/>
    </source>
</evidence>
<evidence type="ECO:0000256" key="3">
    <source>
        <dbReference type="ARBA" id="ARBA00023235"/>
    </source>
</evidence>
<dbReference type="PANTHER" id="PTHR43684">
    <property type="match status" value="1"/>
</dbReference>
<dbReference type="Proteomes" id="UP000441399">
    <property type="component" value="Unassembled WGS sequence"/>
</dbReference>
<dbReference type="Pfam" id="PF00378">
    <property type="entry name" value="ECH_1"/>
    <property type="match status" value="1"/>
</dbReference>
<evidence type="ECO:0000256" key="1">
    <source>
        <dbReference type="ARBA" id="ARBA00004275"/>
    </source>
</evidence>
<sequence>MSEELLIKDLSDDGVLHLTLNRPSKKNAFNRPLWSLFTQALRDAQEDPRVACVVLSGAGKDFSSGMDLNDFSGDGSAEEHPFYEAQQATLDFDKPLIGAAKGIAIGGGATLLFHCDVVYVGESLRMRLPFVSLGLVPEFAASYMLQSIIGSRRAAELLYTAEWINADRAVETGIATQQFADDQLVDKALEKANEIAQWPVVSLQATKRCVKETQRAGLDAAMKVEREGMDKLAGGPENIEAVMAFIEKRDPNFKQFRK</sequence>
<organism evidence="4 5">
    <name type="scientific">BD1-7 clade bacterium</name>
    <dbReference type="NCBI Taxonomy" id="2029982"/>
    <lineage>
        <taxon>Bacteria</taxon>
        <taxon>Pseudomonadati</taxon>
        <taxon>Pseudomonadota</taxon>
        <taxon>Gammaproteobacteria</taxon>
        <taxon>Cellvibrionales</taxon>
        <taxon>Spongiibacteraceae</taxon>
        <taxon>BD1-7 clade</taxon>
    </lineage>
</organism>
<reference evidence="4 5" key="1">
    <citation type="submission" date="2019-11" db="EMBL/GenBank/DDBJ databases">
        <authorList>
            <person name="Holert J."/>
        </authorList>
    </citation>
    <scope>NUCLEOTIDE SEQUENCE [LARGE SCALE GENOMIC DNA]</scope>
    <source>
        <strain evidence="4">SB11_3</strain>
    </source>
</reference>
<evidence type="ECO:0000256" key="2">
    <source>
        <dbReference type="ARBA" id="ARBA00023140"/>
    </source>
</evidence>
<comment type="subcellular location">
    <subcellularLocation>
        <location evidence="1">Peroxisome</location>
    </subcellularLocation>
</comment>
<dbReference type="PANTHER" id="PTHR43684:SF1">
    <property type="entry name" value="ENOYL-COA DELTA ISOMERASE 2"/>
    <property type="match status" value="1"/>
</dbReference>
<dbReference type="CDD" id="cd06558">
    <property type="entry name" value="crotonase-like"/>
    <property type="match status" value="1"/>
</dbReference>
<gene>
    <name evidence="4" type="primary">paaF_2</name>
    <name evidence="4" type="ORF">OPDIPICF_04320</name>
</gene>
<keyword evidence="4" id="KW-0456">Lyase</keyword>
<keyword evidence="3" id="KW-0413">Isomerase</keyword>
<protein>
    <submittedName>
        <fullName evidence="4">2,3-dehydroadipyl-CoA hydratase</fullName>
        <ecNumber evidence="4">4.2.1.17</ecNumber>
    </submittedName>
</protein>
<dbReference type="AlphaFoldDB" id="A0A5S9PA69"/>
<dbReference type="InterPro" id="IPR029045">
    <property type="entry name" value="ClpP/crotonase-like_dom_sf"/>
</dbReference>
<proteinExistence type="predicted"/>
<dbReference type="GO" id="GO:0004300">
    <property type="term" value="F:enoyl-CoA hydratase activity"/>
    <property type="evidence" value="ECO:0007669"/>
    <property type="project" value="UniProtKB-EC"/>
</dbReference>